<comment type="caution">
    <text evidence="1">The sequence shown here is derived from an EMBL/GenBank/DDBJ whole genome shotgun (WGS) entry which is preliminary data.</text>
</comment>
<evidence type="ECO:0000313" key="2">
    <source>
        <dbReference type="Proteomes" id="UP000721045"/>
    </source>
</evidence>
<gene>
    <name evidence="1" type="ORF">HXO88_09240</name>
</gene>
<name>A0A930WHC8_STRIT</name>
<dbReference type="AlphaFoldDB" id="A0A930WHC8"/>
<accession>A0A930WHC8</accession>
<dbReference type="EMBL" id="JABZYP010000065">
    <property type="protein sequence ID" value="MBF1713886.1"/>
    <property type="molecule type" value="Genomic_DNA"/>
</dbReference>
<reference evidence="1" key="1">
    <citation type="submission" date="2020-04" db="EMBL/GenBank/DDBJ databases">
        <title>Deep metagenomics examines the oral microbiome during advanced dental caries in children, revealing novel taxa and co-occurrences with host molecules.</title>
        <authorList>
            <person name="Baker J.L."/>
            <person name="Morton J.T."/>
            <person name="Dinis M."/>
            <person name="Alvarez R."/>
            <person name="Tran N.C."/>
            <person name="Knight R."/>
            <person name="Edlund A."/>
        </authorList>
    </citation>
    <scope>NUCLEOTIDE SEQUENCE</scope>
    <source>
        <strain evidence="1">JCVI_23_bin.22</strain>
    </source>
</reference>
<proteinExistence type="predicted"/>
<organism evidence="1 2">
    <name type="scientific">Streptococcus intermedius</name>
    <dbReference type="NCBI Taxonomy" id="1338"/>
    <lineage>
        <taxon>Bacteria</taxon>
        <taxon>Bacillati</taxon>
        <taxon>Bacillota</taxon>
        <taxon>Bacilli</taxon>
        <taxon>Lactobacillales</taxon>
        <taxon>Streptococcaceae</taxon>
        <taxon>Streptococcus</taxon>
        <taxon>Streptococcus anginosus group</taxon>
    </lineage>
</organism>
<protein>
    <submittedName>
        <fullName evidence="1">Uncharacterized protein</fullName>
    </submittedName>
</protein>
<dbReference type="Proteomes" id="UP000721045">
    <property type="component" value="Unassembled WGS sequence"/>
</dbReference>
<evidence type="ECO:0000313" key="1">
    <source>
        <dbReference type="EMBL" id="MBF1713886.1"/>
    </source>
</evidence>
<sequence>MDILLNELSLSGQYDSREIFVEEILPILIGVLDEIQELFKATIYKNQQFYSSKVTKTDTIHDILVGNLSRQYPGLRKIKRQFFSPLFAEPYWEGTRKHSENYSYTYEGNDICNHSVAEACERDKVIVSFKKSELFREETLSILKNGNEQIDIDNLFNAGQYLNVLRQRGIIYSFSLKDGTRFQKDGRIVQGQNVYRENDTGYYWYLDNLHKNHYEVFDGNGQHIGTANTDGVIDPCKKVNGRTLQ</sequence>